<proteinExistence type="predicted"/>
<organism evidence="1 2">
    <name type="scientific">Aquimarina algicola</name>
    <dbReference type="NCBI Taxonomy" id="2589995"/>
    <lineage>
        <taxon>Bacteria</taxon>
        <taxon>Pseudomonadati</taxon>
        <taxon>Bacteroidota</taxon>
        <taxon>Flavobacteriia</taxon>
        <taxon>Flavobacteriales</taxon>
        <taxon>Flavobacteriaceae</taxon>
        <taxon>Aquimarina</taxon>
    </lineage>
</organism>
<accession>A0A504JE48</accession>
<reference evidence="1 2" key="1">
    <citation type="submission" date="2019-06" db="EMBL/GenBank/DDBJ databases">
        <authorList>
            <person name="Meng X."/>
        </authorList>
    </citation>
    <scope>NUCLEOTIDE SEQUENCE [LARGE SCALE GENOMIC DNA]</scope>
    <source>
        <strain evidence="1 2">M625</strain>
    </source>
</reference>
<evidence type="ECO:0000313" key="2">
    <source>
        <dbReference type="Proteomes" id="UP000315540"/>
    </source>
</evidence>
<comment type="caution">
    <text evidence="1">The sequence shown here is derived from an EMBL/GenBank/DDBJ whole genome shotgun (WGS) entry which is preliminary data.</text>
</comment>
<protein>
    <submittedName>
        <fullName evidence="1">Uncharacterized protein</fullName>
    </submittedName>
</protein>
<name>A0A504JE48_9FLAO</name>
<dbReference type="Proteomes" id="UP000315540">
    <property type="component" value="Unassembled WGS sequence"/>
</dbReference>
<gene>
    <name evidence="1" type="ORF">FHK87_13995</name>
</gene>
<dbReference type="EMBL" id="VFWZ01000004">
    <property type="protein sequence ID" value="TPN85139.1"/>
    <property type="molecule type" value="Genomic_DNA"/>
</dbReference>
<evidence type="ECO:0000313" key="1">
    <source>
        <dbReference type="EMBL" id="TPN85139.1"/>
    </source>
</evidence>
<dbReference type="OrthoDB" id="1160243at2"/>
<dbReference type="RefSeq" id="WP_140594090.1">
    <property type="nucleotide sequence ID" value="NZ_VFWZ01000004.1"/>
</dbReference>
<dbReference type="AlphaFoldDB" id="A0A504JE48"/>
<sequence>METATLNPDQQKALTDLEKNQQQIYHICEKYFELSLRCFKNEDLLNTFQDPAKTVAFLTDGKSKTNEYIWEENGIPWTGCGMKLPTNTKVILDYETSWPTIYFTKKGIEHETITIKESPLFVKVFSHGQNGIKTLSRELLSESDELKVVLPFDTNDLKNYDAILIMPCFIPNKDMLTKVYCSDNKENAEIILTSC</sequence>
<keyword evidence="2" id="KW-1185">Reference proteome</keyword>